<comment type="caution">
    <text evidence="1">The sequence shown here is derived from an EMBL/GenBank/DDBJ whole genome shotgun (WGS) entry which is preliminary data.</text>
</comment>
<protein>
    <submittedName>
        <fullName evidence="1">Uncharacterized protein</fullName>
    </submittedName>
</protein>
<dbReference type="EMBL" id="VSSQ01016659">
    <property type="protein sequence ID" value="MPM58233.1"/>
    <property type="molecule type" value="Genomic_DNA"/>
</dbReference>
<reference evidence="1" key="1">
    <citation type="submission" date="2019-08" db="EMBL/GenBank/DDBJ databases">
        <authorList>
            <person name="Kucharzyk K."/>
            <person name="Murdoch R.W."/>
            <person name="Higgins S."/>
            <person name="Loffler F."/>
        </authorList>
    </citation>
    <scope>NUCLEOTIDE SEQUENCE</scope>
</reference>
<proteinExistence type="predicted"/>
<gene>
    <name evidence="1" type="ORF">SDC9_105064</name>
</gene>
<accession>A0A645B503</accession>
<organism evidence="1">
    <name type="scientific">bioreactor metagenome</name>
    <dbReference type="NCBI Taxonomy" id="1076179"/>
    <lineage>
        <taxon>unclassified sequences</taxon>
        <taxon>metagenomes</taxon>
        <taxon>ecological metagenomes</taxon>
    </lineage>
</organism>
<evidence type="ECO:0000313" key="1">
    <source>
        <dbReference type="EMBL" id="MPM58233.1"/>
    </source>
</evidence>
<dbReference type="AlphaFoldDB" id="A0A645B503"/>
<sequence>MHDHAIQPFGIVAEGDIAQRRLAGGAGHHHHHGTGRHDPVRDALLHVLQRLVGEQGAVRVGMRKAGRKTDLQALVGSGAVHGAGSFLL</sequence>
<name>A0A645B503_9ZZZZ</name>